<dbReference type="RefSeq" id="WP_182461743.1">
    <property type="nucleotide sequence ID" value="NZ_CP059732.1"/>
</dbReference>
<sequence>MPQPAARLMDMHVCPMQTPAVVPIPHVGGPIMGPGMPTVLIAGQPAAVMGDMCTCVGPPDVIIKGSATVLIGGKPAARMGDTTAHGGSIVAGCPTVLIGG</sequence>
<evidence type="ECO:0000313" key="1">
    <source>
        <dbReference type="EMBL" id="QMW04487.1"/>
    </source>
</evidence>
<dbReference type="EMBL" id="CP059732">
    <property type="protein sequence ID" value="QMW04487.1"/>
    <property type="molecule type" value="Genomic_DNA"/>
</dbReference>
<reference evidence="1 2" key="1">
    <citation type="submission" date="2020-07" db="EMBL/GenBank/DDBJ databases">
        <title>Spirosoma foliorum sp. nov., isolated from the leaves on the Nejang mountain Korea, Republic of.</title>
        <authorList>
            <person name="Ho H."/>
            <person name="Lee Y.-J."/>
            <person name="Nurcahyanto D.-A."/>
            <person name="Kim S.-G."/>
        </authorList>
    </citation>
    <scope>NUCLEOTIDE SEQUENCE [LARGE SCALE GENOMIC DNA]</scope>
    <source>
        <strain evidence="1 2">PL0136</strain>
    </source>
</reference>
<proteinExistence type="predicted"/>
<name>A0A7G5H045_9BACT</name>
<gene>
    <name evidence="1" type="ORF">H3H32_05970</name>
</gene>
<dbReference type="InterPro" id="IPR008727">
    <property type="entry name" value="PAAR_motif"/>
</dbReference>
<dbReference type="AlphaFoldDB" id="A0A7G5H045"/>
<protein>
    <submittedName>
        <fullName evidence="1">PAAR domain-containing protein</fullName>
    </submittedName>
</protein>
<organism evidence="1 2">
    <name type="scientific">Spirosoma foliorum</name>
    <dbReference type="NCBI Taxonomy" id="2710596"/>
    <lineage>
        <taxon>Bacteria</taxon>
        <taxon>Pseudomonadati</taxon>
        <taxon>Bacteroidota</taxon>
        <taxon>Cytophagia</taxon>
        <taxon>Cytophagales</taxon>
        <taxon>Cytophagaceae</taxon>
        <taxon>Spirosoma</taxon>
    </lineage>
</organism>
<dbReference type="Proteomes" id="UP000515369">
    <property type="component" value="Chromosome"/>
</dbReference>
<dbReference type="Gene3D" id="2.60.200.60">
    <property type="match status" value="2"/>
</dbReference>
<dbReference type="CDD" id="cd14738">
    <property type="entry name" value="PAAR_2"/>
    <property type="match status" value="1"/>
</dbReference>
<accession>A0A7G5H045</accession>
<evidence type="ECO:0000313" key="2">
    <source>
        <dbReference type="Proteomes" id="UP000515369"/>
    </source>
</evidence>
<keyword evidence="2" id="KW-1185">Reference proteome</keyword>
<dbReference type="Pfam" id="PF05488">
    <property type="entry name" value="PAAR_motif"/>
    <property type="match status" value="1"/>
</dbReference>
<dbReference type="KEGG" id="sfol:H3H32_05970"/>